<keyword evidence="2" id="KW-1185">Reference proteome</keyword>
<organism evidence="1 2">
    <name type="scientific">Arthrobacter nitrophenolicus</name>
    <dbReference type="NCBI Taxonomy" id="683150"/>
    <lineage>
        <taxon>Bacteria</taxon>
        <taxon>Bacillati</taxon>
        <taxon>Actinomycetota</taxon>
        <taxon>Actinomycetes</taxon>
        <taxon>Micrococcales</taxon>
        <taxon>Micrococcaceae</taxon>
        <taxon>Arthrobacter</taxon>
    </lineage>
</organism>
<proteinExistence type="predicted"/>
<keyword evidence="1" id="KW-0238">DNA-binding</keyword>
<dbReference type="EMBL" id="JBEPNJ010000006">
    <property type="protein sequence ID" value="MET3772338.1"/>
    <property type="molecule type" value="Genomic_DNA"/>
</dbReference>
<accession>A0ACC6TF17</accession>
<sequence>MNSIQEATAASAVEHLPEHGYTGNKEAYLRRLKRIEGQVRGIARMVDEDKYCIDILTQVSAVTKALHAVSLGLVEEHIGHCVVGAAAEPDPEARAEAIDAKVKEAAEAIGRLLR</sequence>
<evidence type="ECO:0000313" key="2">
    <source>
        <dbReference type="Proteomes" id="UP001549207"/>
    </source>
</evidence>
<comment type="caution">
    <text evidence="1">The sequence shown here is derived from an EMBL/GenBank/DDBJ whole genome shotgun (WGS) entry which is preliminary data.</text>
</comment>
<name>A0ACC6TF17_9MICC</name>
<reference evidence="1" key="1">
    <citation type="submission" date="2024-06" db="EMBL/GenBank/DDBJ databases">
        <title>Genomic Encyclopedia of Type Strains, Phase IV (KMG-IV): sequencing the most valuable type-strain genomes for metagenomic binning, comparative biology and taxonomic classification.</title>
        <authorList>
            <person name="Goeker M."/>
        </authorList>
    </citation>
    <scope>NUCLEOTIDE SEQUENCE</scope>
    <source>
        <strain evidence="1">SJCon</strain>
    </source>
</reference>
<evidence type="ECO:0000313" key="1">
    <source>
        <dbReference type="EMBL" id="MET3772338.1"/>
    </source>
</evidence>
<dbReference type="Proteomes" id="UP001549207">
    <property type="component" value="Unassembled WGS sequence"/>
</dbReference>
<protein>
    <submittedName>
        <fullName evidence="1">DNA-binding FrmR family transcriptional regulator</fullName>
    </submittedName>
</protein>
<gene>
    <name evidence="1" type="ORF">ABIC98_001983</name>
</gene>